<dbReference type="Gene3D" id="2.20.70.10">
    <property type="match status" value="1"/>
</dbReference>
<evidence type="ECO:0000313" key="3">
    <source>
        <dbReference type="EMBL" id="ETV93442.1"/>
    </source>
</evidence>
<dbReference type="InterPro" id="IPR036020">
    <property type="entry name" value="WW_dom_sf"/>
</dbReference>
<gene>
    <name evidence="3" type="ORF">H310_12496</name>
</gene>
<dbReference type="GeneID" id="20089546"/>
<dbReference type="AlphaFoldDB" id="A0A024TJF3"/>
<dbReference type="SUPFAM" id="SSF51045">
    <property type="entry name" value="WW domain"/>
    <property type="match status" value="1"/>
</dbReference>
<proteinExistence type="predicted"/>
<dbReference type="EMBL" id="KI913991">
    <property type="protein sequence ID" value="ETV93442.1"/>
    <property type="molecule type" value="Genomic_DNA"/>
</dbReference>
<evidence type="ECO:0000259" key="2">
    <source>
        <dbReference type="PROSITE" id="PS50020"/>
    </source>
</evidence>
<protein>
    <recommendedName>
        <fullName evidence="2">WW domain-containing protein</fullName>
    </recommendedName>
</protein>
<reference evidence="3" key="1">
    <citation type="submission" date="2013-12" db="EMBL/GenBank/DDBJ databases">
        <title>The Genome Sequence of Aphanomyces invadans NJM9701.</title>
        <authorList>
            <consortium name="The Broad Institute Genomics Platform"/>
            <person name="Russ C."/>
            <person name="Tyler B."/>
            <person name="van West P."/>
            <person name="Dieguez-Uribeondo J."/>
            <person name="Young S.K."/>
            <person name="Zeng Q."/>
            <person name="Gargeya S."/>
            <person name="Fitzgerald M."/>
            <person name="Abouelleil A."/>
            <person name="Alvarado L."/>
            <person name="Chapman S.B."/>
            <person name="Gainer-Dewar J."/>
            <person name="Goldberg J."/>
            <person name="Griggs A."/>
            <person name="Gujja S."/>
            <person name="Hansen M."/>
            <person name="Howarth C."/>
            <person name="Imamovic A."/>
            <person name="Ireland A."/>
            <person name="Larimer J."/>
            <person name="McCowan C."/>
            <person name="Murphy C."/>
            <person name="Pearson M."/>
            <person name="Poon T.W."/>
            <person name="Priest M."/>
            <person name="Roberts A."/>
            <person name="Saif S."/>
            <person name="Shea T."/>
            <person name="Sykes S."/>
            <person name="Wortman J."/>
            <person name="Nusbaum C."/>
            <person name="Birren B."/>
        </authorList>
    </citation>
    <scope>NUCLEOTIDE SEQUENCE [LARGE SCALE GENOMIC DNA]</scope>
    <source>
        <strain evidence="3">NJM9701</strain>
    </source>
</reference>
<organism evidence="3">
    <name type="scientific">Aphanomyces invadans</name>
    <dbReference type="NCBI Taxonomy" id="157072"/>
    <lineage>
        <taxon>Eukaryota</taxon>
        <taxon>Sar</taxon>
        <taxon>Stramenopiles</taxon>
        <taxon>Oomycota</taxon>
        <taxon>Saprolegniomycetes</taxon>
        <taxon>Saprolegniales</taxon>
        <taxon>Verrucalvaceae</taxon>
        <taxon>Aphanomyces</taxon>
    </lineage>
</organism>
<sequence length="181" mass="20045">MDWEPRTNCHGYTYYYHVPTGAMQWTCPDENSLAGADERSDDEEKSAVEVSVQESDSSISSNESDVADDSPANRLLELNPVGMSNAPEHMHRVVLDTFVWLLREVWQSHVEIGQFVAASTRTLLRTVTPSLRHLLSHGSSPPSLHVSPSIPATFIPAKSTATPHAVHDWSTSVEVRPEMPV</sequence>
<name>A0A024TJF3_9STRA</name>
<evidence type="ECO:0000256" key="1">
    <source>
        <dbReference type="SAM" id="MobiDB-lite"/>
    </source>
</evidence>
<feature type="compositionally biased region" description="Low complexity" evidence="1">
    <location>
        <begin position="48"/>
        <end position="64"/>
    </location>
</feature>
<accession>A0A024TJF3</accession>
<dbReference type="OrthoDB" id="77166at2759"/>
<feature type="domain" description="WW" evidence="2">
    <location>
        <begin position="1"/>
        <end position="30"/>
    </location>
</feature>
<dbReference type="CDD" id="cd00201">
    <property type="entry name" value="WW"/>
    <property type="match status" value="1"/>
</dbReference>
<dbReference type="VEuPathDB" id="FungiDB:H310_12496"/>
<dbReference type="InterPro" id="IPR001202">
    <property type="entry name" value="WW_dom"/>
</dbReference>
<feature type="region of interest" description="Disordered" evidence="1">
    <location>
        <begin position="32"/>
        <end position="71"/>
    </location>
</feature>
<dbReference type="RefSeq" id="XP_008877784.1">
    <property type="nucleotide sequence ID" value="XM_008879562.1"/>
</dbReference>
<dbReference type="PROSITE" id="PS50020">
    <property type="entry name" value="WW_DOMAIN_2"/>
    <property type="match status" value="1"/>
</dbReference>